<dbReference type="InterPro" id="IPR025356">
    <property type="entry name" value="DUF4260"/>
</dbReference>
<keyword evidence="1" id="KW-0472">Membrane</keyword>
<dbReference type="Pfam" id="PF14079">
    <property type="entry name" value="DUF4260"/>
    <property type="match status" value="1"/>
</dbReference>
<keyword evidence="1" id="KW-1133">Transmembrane helix</keyword>
<keyword evidence="3" id="KW-1185">Reference proteome</keyword>
<dbReference type="STRING" id="1347342.BN863_31430"/>
<dbReference type="HOGENOM" id="CLU_144225_0_0_10"/>
<proteinExistence type="predicted"/>
<dbReference type="EMBL" id="HG315671">
    <property type="protein sequence ID" value="CDF80855.1"/>
    <property type="molecule type" value="Genomic_DNA"/>
</dbReference>
<feature type="transmembrane region" description="Helical" evidence="1">
    <location>
        <begin position="41"/>
        <end position="58"/>
    </location>
</feature>
<dbReference type="RefSeq" id="WP_038532184.1">
    <property type="nucleotide sequence ID" value="NZ_HG315671.1"/>
</dbReference>
<feature type="transmembrane region" description="Helical" evidence="1">
    <location>
        <begin position="12"/>
        <end position="35"/>
    </location>
</feature>
<dbReference type="AlphaFoldDB" id="T2KQ59"/>
<gene>
    <name evidence="2" type="ORF">BN863_31430</name>
</gene>
<protein>
    <recommendedName>
        <fullName evidence="4">DUF4260 domain-containing protein</fullName>
    </recommendedName>
</protein>
<evidence type="ECO:0000256" key="1">
    <source>
        <dbReference type="SAM" id="Phobius"/>
    </source>
</evidence>
<feature type="transmembrane region" description="Helical" evidence="1">
    <location>
        <begin position="65"/>
        <end position="92"/>
    </location>
</feature>
<dbReference type="OrthoDB" id="9813911at2"/>
<dbReference type="Proteomes" id="UP000016160">
    <property type="component" value="Chromosome"/>
</dbReference>
<evidence type="ECO:0000313" key="3">
    <source>
        <dbReference type="Proteomes" id="UP000016160"/>
    </source>
</evidence>
<evidence type="ECO:0000313" key="2">
    <source>
        <dbReference type="EMBL" id="CDF80855.1"/>
    </source>
</evidence>
<dbReference type="PATRIC" id="fig|1347342.6.peg.3162"/>
<reference evidence="2 3" key="1">
    <citation type="journal article" date="2013" name="Appl. Environ. Microbiol.">
        <title>The genome of the alga-associated marine flavobacterium Formosa agariphila KMM 3901T reveals a broad potential for degradation of algal polysaccharides.</title>
        <authorList>
            <person name="Mann A.J."/>
            <person name="Hahnke R.L."/>
            <person name="Huang S."/>
            <person name="Werner J."/>
            <person name="Xing P."/>
            <person name="Barbeyron T."/>
            <person name="Huettel B."/>
            <person name="Stueber K."/>
            <person name="Reinhardt R."/>
            <person name="Harder J."/>
            <person name="Gloeckner F.O."/>
            <person name="Amann R.I."/>
            <person name="Teeling H."/>
        </authorList>
    </citation>
    <scope>NUCLEOTIDE SEQUENCE [LARGE SCALE GENOMIC DNA]</scope>
    <source>
        <strain evidence="3">DSM 15362 / KCTC 12365 / LMG 23005 / KMM 3901</strain>
    </source>
</reference>
<keyword evidence="1" id="KW-0812">Transmembrane</keyword>
<accession>T2KQ59</accession>
<evidence type="ECO:0008006" key="4">
    <source>
        <dbReference type="Google" id="ProtNLM"/>
    </source>
</evidence>
<organism evidence="2 3">
    <name type="scientific">Formosa agariphila (strain DSM 15362 / KCTC 12365 / LMG 23005 / KMM 3901 / M-2Alg 35-1)</name>
    <dbReference type="NCBI Taxonomy" id="1347342"/>
    <lineage>
        <taxon>Bacteria</taxon>
        <taxon>Pseudomonadati</taxon>
        <taxon>Bacteroidota</taxon>
        <taxon>Flavobacteriia</taxon>
        <taxon>Flavobacteriales</taxon>
        <taxon>Flavobacteriaceae</taxon>
        <taxon>Formosa</taxon>
    </lineage>
</organism>
<sequence>MKTILKLEEIAMLMLSVFLFSNLTFDWWWYLVLFFLPDAGFVGYVFNTRLGAFLYNILHHKGVAIVLYIAGAIWQIEALQLAGIIMFGHAAFDRIFDYGLKYTDSFHNTHLGHIGKSSES</sequence>
<name>T2KQ59_FORAG</name>
<dbReference type="eggNOG" id="ENOG5032SZF">
    <property type="taxonomic scope" value="Bacteria"/>
</dbReference>